<accession>A0ABU1QBN0</accession>
<keyword evidence="2" id="KW-1185">Reference proteome</keyword>
<proteinExistence type="predicted"/>
<evidence type="ECO:0000313" key="1">
    <source>
        <dbReference type="EMBL" id="MDR6777040.1"/>
    </source>
</evidence>
<name>A0ABU1QBN0_9BACL</name>
<reference evidence="1 2" key="1">
    <citation type="submission" date="2023-07" db="EMBL/GenBank/DDBJ databases">
        <title>Sorghum-associated microbial communities from plants grown in Nebraska, USA.</title>
        <authorList>
            <person name="Schachtman D."/>
        </authorList>
    </citation>
    <scope>NUCLEOTIDE SEQUENCE [LARGE SCALE GENOMIC DNA]</scope>
    <source>
        <strain evidence="1 2">BE143</strain>
    </source>
</reference>
<dbReference type="RefSeq" id="WP_068942221.1">
    <property type="nucleotide sequence ID" value="NZ_JAVDUG010000001.1"/>
</dbReference>
<dbReference type="EMBL" id="JAVDUG010000001">
    <property type="protein sequence ID" value="MDR6777040.1"/>
    <property type="molecule type" value="Genomic_DNA"/>
</dbReference>
<comment type="caution">
    <text evidence="1">The sequence shown here is derived from an EMBL/GenBank/DDBJ whole genome shotgun (WGS) entry which is preliminary data.</text>
</comment>
<dbReference type="Proteomes" id="UP001266807">
    <property type="component" value="Unassembled WGS sequence"/>
</dbReference>
<organism evidence="1 2">
    <name type="scientific">Paenibacillus peoriae</name>
    <dbReference type="NCBI Taxonomy" id="59893"/>
    <lineage>
        <taxon>Bacteria</taxon>
        <taxon>Bacillati</taxon>
        <taxon>Bacillota</taxon>
        <taxon>Bacilli</taxon>
        <taxon>Bacillales</taxon>
        <taxon>Paenibacillaceae</taxon>
        <taxon>Paenibacillus</taxon>
    </lineage>
</organism>
<sequence length="197" mass="23543">MIWNSHIWKAELIKELRNFKKYLKQIKFSKYDTEHFVMGLEKFHFLCSFIIRKLVENGKLSDELLSKNYKCGKYQRIQTEKKIDFLNLIDYGEFYDLMNCSNSSLTIKQMCNSFIHSFIFFPTFDEENGMEYTGVFINSDFDKDKHLYHIDYGIIVEMIDDIVKDDIITIQFDRTSGKVRRSKETIEGYIDEEKHGV</sequence>
<protein>
    <submittedName>
        <fullName evidence="1">Uncharacterized protein</fullName>
    </submittedName>
</protein>
<gene>
    <name evidence="1" type="ORF">J2W98_001287</name>
</gene>
<evidence type="ECO:0000313" key="2">
    <source>
        <dbReference type="Proteomes" id="UP001266807"/>
    </source>
</evidence>